<sequence>MKKILGVLMGGFFLFTACNNKESNLPDGLYAEIETSKGTIVAQLEYTKTPVTVANFVSLAEGNNNFVEAKYKDKPFYDGLTFHRVINDFMIQGGDPEGNGNGGPGYKFNDEIVPELKHDKAGILSMANAGPGTNGSQFFITHNATPHLDGMHTVFGHVIEGQDVVNKIVQGDKINKIKIIRSGNEAKKFDAPKVFKEGLENNQKKQAEMQASVEKAVAETSLRIADAKAKATKTASGLGVFVFEKGTGEKPKAGEEVKVDYAGYFEDGRLFDTGIEDIANKFNAFDAQRKAMNQYGPIPFQYGSKTGLIPGFIEGIENLNYGDKAFIFIPSHLAYGERGSGPIPPNTDLIFEIHLSK</sequence>
<dbReference type="Pfam" id="PF00160">
    <property type="entry name" value="Pro_isomerase"/>
    <property type="match status" value="1"/>
</dbReference>
<dbReference type="PRINTS" id="PR00153">
    <property type="entry name" value="CSAPPISMRASE"/>
</dbReference>
<feature type="domain" description="PPIase FKBP-type" evidence="7">
    <location>
        <begin position="254"/>
        <end position="357"/>
    </location>
</feature>
<name>A0ABT8CQX4_9FLAO</name>
<dbReference type="PANTHER" id="PTHR45625:SF4">
    <property type="entry name" value="PEPTIDYLPROLYL ISOMERASE DOMAIN AND WD REPEAT-CONTAINING PROTEIN 1"/>
    <property type="match status" value="1"/>
</dbReference>
<keyword evidence="10" id="KW-1185">Reference proteome</keyword>
<dbReference type="SUPFAM" id="SSF54534">
    <property type="entry name" value="FKBP-like"/>
    <property type="match status" value="1"/>
</dbReference>
<evidence type="ECO:0000256" key="1">
    <source>
        <dbReference type="ARBA" id="ARBA00000971"/>
    </source>
</evidence>
<keyword evidence="4 6" id="KW-0697">Rotamase</keyword>
<evidence type="ECO:0000256" key="5">
    <source>
        <dbReference type="ARBA" id="ARBA00023235"/>
    </source>
</evidence>
<accession>A0ABT8CQX4</accession>
<comment type="caution">
    <text evidence="9">The sequence shown here is derived from an EMBL/GenBank/DDBJ whole genome shotgun (WGS) entry which is preliminary data.</text>
</comment>
<dbReference type="InterPro" id="IPR044666">
    <property type="entry name" value="Cyclophilin_A-like"/>
</dbReference>
<dbReference type="Gene3D" id="2.40.100.10">
    <property type="entry name" value="Cyclophilin-like"/>
    <property type="match status" value="1"/>
</dbReference>
<evidence type="ECO:0000313" key="10">
    <source>
        <dbReference type="Proteomes" id="UP001242368"/>
    </source>
</evidence>
<dbReference type="EC" id="5.2.1.8" evidence="3 6"/>
<dbReference type="InterPro" id="IPR046357">
    <property type="entry name" value="PPIase_dom_sf"/>
</dbReference>
<dbReference type="PROSITE" id="PS00170">
    <property type="entry name" value="CSA_PPIASE_1"/>
    <property type="match status" value="1"/>
</dbReference>
<evidence type="ECO:0000259" key="7">
    <source>
        <dbReference type="PROSITE" id="PS50059"/>
    </source>
</evidence>
<gene>
    <name evidence="9" type="ORF">QW060_02920</name>
</gene>
<dbReference type="InterPro" id="IPR001179">
    <property type="entry name" value="PPIase_FKBP_dom"/>
</dbReference>
<dbReference type="Gene3D" id="3.10.50.40">
    <property type="match status" value="1"/>
</dbReference>
<proteinExistence type="inferred from homology"/>
<evidence type="ECO:0000256" key="6">
    <source>
        <dbReference type="PROSITE-ProRule" id="PRU00277"/>
    </source>
</evidence>
<comment type="catalytic activity">
    <reaction evidence="1 6">
        <text>[protein]-peptidylproline (omega=180) = [protein]-peptidylproline (omega=0)</text>
        <dbReference type="Rhea" id="RHEA:16237"/>
        <dbReference type="Rhea" id="RHEA-COMP:10747"/>
        <dbReference type="Rhea" id="RHEA-COMP:10748"/>
        <dbReference type="ChEBI" id="CHEBI:83833"/>
        <dbReference type="ChEBI" id="CHEBI:83834"/>
        <dbReference type="EC" id="5.2.1.8"/>
    </reaction>
</comment>
<evidence type="ECO:0000256" key="4">
    <source>
        <dbReference type="ARBA" id="ARBA00023110"/>
    </source>
</evidence>
<dbReference type="PROSITE" id="PS50072">
    <property type="entry name" value="CSA_PPIASE_2"/>
    <property type="match status" value="1"/>
</dbReference>
<evidence type="ECO:0000259" key="8">
    <source>
        <dbReference type="PROSITE" id="PS50072"/>
    </source>
</evidence>
<evidence type="ECO:0000313" key="9">
    <source>
        <dbReference type="EMBL" id="MDN3706073.1"/>
    </source>
</evidence>
<reference evidence="10" key="1">
    <citation type="journal article" date="2019" name="Int. J. Syst. Evol. Microbiol.">
        <title>The Global Catalogue of Microorganisms (GCM) 10K type strain sequencing project: providing services to taxonomists for standard genome sequencing and annotation.</title>
        <authorList>
            <consortium name="The Broad Institute Genomics Platform"/>
            <consortium name="The Broad Institute Genome Sequencing Center for Infectious Disease"/>
            <person name="Wu L."/>
            <person name="Ma J."/>
        </authorList>
    </citation>
    <scope>NUCLEOTIDE SEQUENCE [LARGE SCALE GENOMIC DNA]</scope>
    <source>
        <strain evidence="10">CECT 7184</strain>
    </source>
</reference>
<dbReference type="RefSeq" id="WP_290362210.1">
    <property type="nucleotide sequence ID" value="NZ_JAUFQU010000001.1"/>
</dbReference>
<comment type="similarity">
    <text evidence="2">Belongs to the cyclophilin-type PPIase family.</text>
</comment>
<dbReference type="CDD" id="cd00317">
    <property type="entry name" value="cyclophilin"/>
    <property type="match status" value="1"/>
</dbReference>
<dbReference type="SUPFAM" id="SSF50891">
    <property type="entry name" value="Cyclophilin-like"/>
    <property type="match status" value="1"/>
</dbReference>
<dbReference type="InterPro" id="IPR002130">
    <property type="entry name" value="Cyclophilin-type_PPIase_dom"/>
</dbReference>
<dbReference type="InterPro" id="IPR020892">
    <property type="entry name" value="Cyclophilin-type_PPIase_CS"/>
</dbReference>
<dbReference type="PROSITE" id="PS50059">
    <property type="entry name" value="FKBP_PPIASE"/>
    <property type="match status" value="1"/>
</dbReference>
<dbReference type="Proteomes" id="UP001242368">
    <property type="component" value="Unassembled WGS sequence"/>
</dbReference>
<organism evidence="9 10">
    <name type="scientific">Paenimyroides ceti</name>
    <dbReference type="NCBI Taxonomy" id="395087"/>
    <lineage>
        <taxon>Bacteria</taxon>
        <taxon>Pseudomonadati</taxon>
        <taxon>Bacteroidota</taxon>
        <taxon>Flavobacteriia</taxon>
        <taxon>Flavobacteriales</taxon>
        <taxon>Flavobacteriaceae</taxon>
        <taxon>Paenimyroides</taxon>
    </lineage>
</organism>
<feature type="domain" description="PPIase cyclophilin-type" evidence="8">
    <location>
        <begin position="38"/>
        <end position="168"/>
    </location>
</feature>
<keyword evidence="5 6" id="KW-0413">Isomerase</keyword>
<dbReference type="InterPro" id="IPR029000">
    <property type="entry name" value="Cyclophilin-like_dom_sf"/>
</dbReference>
<dbReference type="PANTHER" id="PTHR45625">
    <property type="entry name" value="PEPTIDYL-PROLYL CIS-TRANS ISOMERASE-RELATED"/>
    <property type="match status" value="1"/>
</dbReference>
<dbReference type="GO" id="GO:0003755">
    <property type="term" value="F:peptidyl-prolyl cis-trans isomerase activity"/>
    <property type="evidence" value="ECO:0007669"/>
    <property type="project" value="UniProtKB-EC"/>
</dbReference>
<dbReference type="Pfam" id="PF00254">
    <property type="entry name" value="FKBP_C"/>
    <property type="match status" value="1"/>
</dbReference>
<protein>
    <recommendedName>
        <fullName evidence="3 6">peptidylprolyl isomerase</fullName>
        <ecNumber evidence="3 6">5.2.1.8</ecNumber>
    </recommendedName>
</protein>
<dbReference type="EMBL" id="JAUFQU010000001">
    <property type="protein sequence ID" value="MDN3706073.1"/>
    <property type="molecule type" value="Genomic_DNA"/>
</dbReference>
<evidence type="ECO:0000256" key="2">
    <source>
        <dbReference type="ARBA" id="ARBA00007365"/>
    </source>
</evidence>
<evidence type="ECO:0000256" key="3">
    <source>
        <dbReference type="ARBA" id="ARBA00013194"/>
    </source>
</evidence>
<dbReference type="PROSITE" id="PS51257">
    <property type="entry name" value="PROKAR_LIPOPROTEIN"/>
    <property type="match status" value="1"/>
</dbReference>